<keyword evidence="4" id="KW-0812">Transmembrane</keyword>
<evidence type="ECO:0000313" key="6">
    <source>
        <dbReference type="EMBL" id="QHU02501.1"/>
    </source>
</evidence>
<dbReference type="GO" id="GO:0005524">
    <property type="term" value="F:ATP binding"/>
    <property type="evidence" value="ECO:0007669"/>
    <property type="project" value="UniProtKB-KW"/>
</dbReference>
<organism evidence="6">
    <name type="scientific">viral metagenome</name>
    <dbReference type="NCBI Taxonomy" id="1070528"/>
    <lineage>
        <taxon>unclassified sequences</taxon>
        <taxon>metagenomes</taxon>
        <taxon>organismal metagenomes</taxon>
    </lineage>
</organism>
<dbReference type="GO" id="GO:0005829">
    <property type="term" value="C:cytosol"/>
    <property type="evidence" value="ECO:0007669"/>
    <property type="project" value="TreeGrafter"/>
</dbReference>
<dbReference type="PANTHER" id="PTHR11361">
    <property type="entry name" value="DNA MISMATCH REPAIR PROTEIN MUTS FAMILY MEMBER"/>
    <property type="match status" value="1"/>
</dbReference>
<reference evidence="6" key="1">
    <citation type="journal article" date="2020" name="Nature">
        <title>Giant virus diversity and host interactions through global metagenomics.</title>
        <authorList>
            <person name="Schulz F."/>
            <person name="Roux S."/>
            <person name="Paez-Espino D."/>
            <person name="Jungbluth S."/>
            <person name="Walsh D.A."/>
            <person name="Denef V.J."/>
            <person name="McMahon K.D."/>
            <person name="Konstantinidis K.T."/>
            <person name="Eloe-Fadrosh E.A."/>
            <person name="Kyrpides N.C."/>
            <person name="Woyke T."/>
        </authorList>
    </citation>
    <scope>NUCLEOTIDE SEQUENCE</scope>
    <source>
        <strain evidence="6">GVMAG-M-3300025880-76</strain>
    </source>
</reference>
<protein>
    <recommendedName>
        <fullName evidence="5">DNA mismatch repair proteins mutS family domain-containing protein</fullName>
    </recommendedName>
</protein>
<evidence type="ECO:0000256" key="1">
    <source>
        <dbReference type="ARBA" id="ARBA00022741"/>
    </source>
</evidence>
<evidence type="ECO:0000256" key="4">
    <source>
        <dbReference type="SAM" id="Phobius"/>
    </source>
</evidence>
<name>A0A6C0JCC3_9ZZZZ</name>
<dbReference type="InterPro" id="IPR027417">
    <property type="entry name" value="P-loop_NTPase"/>
</dbReference>
<dbReference type="InterPro" id="IPR000432">
    <property type="entry name" value="DNA_mismatch_repair_MutS_C"/>
</dbReference>
<dbReference type="SUPFAM" id="SSF52540">
    <property type="entry name" value="P-loop containing nucleoside triphosphate hydrolases"/>
    <property type="match status" value="1"/>
</dbReference>
<proteinExistence type="predicted"/>
<dbReference type="PANTHER" id="PTHR11361:SF99">
    <property type="entry name" value="DNA MISMATCH REPAIR PROTEIN"/>
    <property type="match status" value="1"/>
</dbReference>
<dbReference type="GO" id="GO:0140664">
    <property type="term" value="F:ATP-dependent DNA damage sensor activity"/>
    <property type="evidence" value="ECO:0007669"/>
    <property type="project" value="InterPro"/>
</dbReference>
<evidence type="ECO:0000259" key="5">
    <source>
        <dbReference type="SMART" id="SM00534"/>
    </source>
</evidence>
<keyword evidence="2" id="KW-0067">ATP-binding</keyword>
<keyword evidence="4" id="KW-1133">Transmembrane helix</keyword>
<evidence type="ECO:0000256" key="2">
    <source>
        <dbReference type="ARBA" id="ARBA00022840"/>
    </source>
</evidence>
<dbReference type="Pfam" id="PF00488">
    <property type="entry name" value="MutS_V"/>
    <property type="match status" value="1"/>
</dbReference>
<dbReference type="InterPro" id="IPR045076">
    <property type="entry name" value="MutS"/>
</dbReference>
<keyword evidence="1" id="KW-0547">Nucleotide-binding</keyword>
<evidence type="ECO:0000256" key="3">
    <source>
        <dbReference type="ARBA" id="ARBA00023125"/>
    </source>
</evidence>
<feature type="domain" description="DNA mismatch repair proteins mutS family" evidence="5">
    <location>
        <begin position="408"/>
        <end position="600"/>
    </location>
</feature>
<keyword evidence="4" id="KW-0472">Membrane</keyword>
<accession>A0A6C0JCC3</accession>
<sequence length="604" mass="70224">MSSDESRIFKLPICYTDAVSTLSSTIKEDMEISENNRTFSDMCTTILNPTSDVSLVTVYNDENKQMNSLYNNMFNPTNPLEEYMVNEWSTYFTSNHLFLKDSQKLYKLNVVNKDKYKHGVTYDNQKEILNSITSITGENVHYESMHFFDWSCLRFLNSHSIFLQCISLWTIGSPVYTLCLPIFLMIVPFFMLRYLGQSLTITSYFTKLLSIIQNTVIGQFGSLFRTIPWDKRIYICISLVMYGVQIYQNIQTMFRFRRSIINIFHKNSLLCTFIGECESNFSLFERMTRKMDSYKNFNHDILSSLEILKKYRKTIEEYTNRTFHANIFFSFGTILKEYYVLCNSIELQNAIVYMIHFSIYLKNISSISSGIETKQLNKITIKRNTRTKFVDGVYPIIKEGVSNDISLSNNMIITGPNASGKTTLLKSTLYNILISQQLGLAYCKTGKIDPYDKLHCYLNIPDTSGRDSLFQSEARRCKEILDDVMADETKRHFCIFDELYSGTNPYEATASSFSFVKYLAAKPNIDFMLTTHFQDLCPYFKKIKGIRNYSLHTEYKDNGRDLIYTYCLEEKPSLVKGGVSVLRQLEYPLEILIDTETFLNKMIA</sequence>
<dbReference type="AlphaFoldDB" id="A0A6C0JCC3"/>
<dbReference type="EMBL" id="MN740360">
    <property type="protein sequence ID" value="QHU02501.1"/>
    <property type="molecule type" value="Genomic_DNA"/>
</dbReference>
<feature type="transmembrane region" description="Helical" evidence="4">
    <location>
        <begin position="166"/>
        <end position="192"/>
    </location>
</feature>
<dbReference type="GO" id="GO:0006298">
    <property type="term" value="P:mismatch repair"/>
    <property type="evidence" value="ECO:0007669"/>
    <property type="project" value="InterPro"/>
</dbReference>
<dbReference type="Gene3D" id="3.40.50.300">
    <property type="entry name" value="P-loop containing nucleotide triphosphate hydrolases"/>
    <property type="match status" value="1"/>
</dbReference>
<keyword evidence="3" id="KW-0238">DNA-binding</keyword>
<dbReference type="SMART" id="SM00534">
    <property type="entry name" value="MUTSac"/>
    <property type="match status" value="1"/>
</dbReference>
<dbReference type="GO" id="GO:0030983">
    <property type="term" value="F:mismatched DNA binding"/>
    <property type="evidence" value="ECO:0007669"/>
    <property type="project" value="InterPro"/>
</dbReference>